<evidence type="ECO:0000256" key="7">
    <source>
        <dbReference type="ARBA" id="ARBA00023136"/>
    </source>
</evidence>
<evidence type="ECO:0000256" key="6">
    <source>
        <dbReference type="ARBA" id="ARBA00022989"/>
    </source>
</evidence>
<dbReference type="CDD" id="cd06261">
    <property type="entry name" value="TM_PBP2"/>
    <property type="match status" value="1"/>
</dbReference>
<comment type="caution">
    <text evidence="10">The sequence shown here is derived from an EMBL/GenBank/DDBJ whole genome shotgun (WGS) entry which is preliminary data.</text>
</comment>
<evidence type="ECO:0000313" key="10">
    <source>
        <dbReference type="EMBL" id="KXB68467.1"/>
    </source>
</evidence>
<reference evidence="11" key="1">
    <citation type="submission" date="2016-01" db="EMBL/GenBank/DDBJ databases">
        <authorList>
            <person name="Mitreva M."/>
            <person name="Pepin K.H."/>
            <person name="Mihindukulasuriya K.A."/>
            <person name="Fulton R."/>
            <person name="Fronick C."/>
            <person name="O'Laughlin M."/>
            <person name="Miner T."/>
            <person name="Herter B."/>
            <person name="Rosa B.A."/>
            <person name="Cordes M."/>
            <person name="Tomlinson C."/>
            <person name="Wollam A."/>
            <person name="Palsikar V.B."/>
            <person name="Mardis E.R."/>
            <person name="Wilson R.K."/>
        </authorList>
    </citation>
    <scope>NUCLEOTIDE SEQUENCE [LARGE SCALE GENOMIC DNA]</scope>
    <source>
        <strain evidence="11">DNF00729</strain>
    </source>
</reference>
<evidence type="ECO:0000256" key="3">
    <source>
        <dbReference type="ARBA" id="ARBA00022448"/>
    </source>
</evidence>
<evidence type="ECO:0000256" key="8">
    <source>
        <dbReference type="RuleBase" id="RU363032"/>
    </source>
</evidence>
<keyword evidence="6 8" id="KW-1133">Transmembrane helix</keyword>
<dbReference type="PATRIC" id="fig|755172.3.peg.173"/>
<dbReference type="OrthoDB" id="9793490at2"/>
<dbReference type="GO" id="GO:0005886">
    <property type="term" value="C:plasma membrane"/>
    <property type="evidence" value="ECO:0007669"/>
    <property type="project" value="UniProtKB-SubCell"/>
</dbReference>
<dbReference type="SUPFAM" id="SSF161098">
    <property type="entry name" value="MetI-like"/>
    <property type="match status" value="1"/>
</dbReference>
<keyword evidence="7 8" id="KW-0472">Membrane</keyword>
<dbReference type="Proteomes" id="UP000070442">
    <property type="component" value="Unassembled WGS sequence"/>
</dbReference>
<feature type="transmembrane region" description="Helical" evidence="8">
    <location>
        <begin position="20"/>
        <end position="45"/>
    </location>
</feature>
<dbReference type="PROSITE" id="PS50928">
    <property type="entry name" value="ABC_TM1"/>
    <property type="match status" value="1"/>
</dbReference>
<organism evidence="10 11">
    <name type="scientific">Aedoeadaptatus coxii</name>
    <dbReference type="NCBI Taxonomy" id="755172"/>
    <lineage>
        <taxon>Bacteria</taxon>
        <taxon>Bacillati</taxon>
        <taxon>Bacillota</taxon>
        <taxon>Tissierellia</taxon>
        <taxon>Tissierellales</taxon>
        <taxon>Peptoniphilaceae</taxon>
        <taxon>Aedoeadaptatus</taxon>
    </lineage>
</organism>
<feature type="transmembrane region" description="Helical" evidence="8">
    <location>
        <begin position="57"/>
        <end position="80"/>
    </location>
</feature>
<evidence type="ECO:0000256" key="1">
    <source>
        <dbReference type="ARBA" id="ARBA00004651"/>
    </source>
</evidence>
<dbReference type="RefSeq" id="WP_068366327.1">
    <property type="nucleotide sequence ID" value="NZ_CAIJCT010000006.1"/>
</dbReference>
<keyword evidence="3 8" id="KW-0813">Transport</keyword>
<dbReference type="AlphaFoldDB" id="A0A134AL83"/>
<dbReference type="Pfam" id="PF00528">
    <property type="entry name" value="BPD_transp_1"/>
    <property type="match status" value="1"/>
</dbReference>
<dbReference type="PANTHER" id="PTHR30450">
    <property type="entry name" value="ABC TRANSPORTER PERMEASE"/>
    <property type="match status" value="1"/>
</dbReference>
<dbReference type="InterPro" id="IPR051322">
    <property type="entry name" value="AA_ABC_Transporter_Permease"/>
</dbReference>
<gene>
    <name evidence="10" type="ORF">HMPREF1863_00180</name>
</gene>
<feature type="transmembrane region" description="Helical" evidence="8">
    <location>
        <begin position="193"/>
        <end position="216"/>
    </location>
</feature>
<name>A0A134AL83_9FIRM</name>
<feature type="domain" description="ABC transmembrane type-1" evidence="9">
    <location>
        <begin position="18"/>
        <end position="212"/>
    </location>
</feature>
<dbReference type="InterPro" id="IPR035906">
    <property type="entry name" value="MetI-like_sf"/>
</dbReference>
<keyword evidence="11" id="KW-1185">Reference proteome</keyword>
<dbReference type="STRING" id="755172.HMPREF1863_00180"/>
<proteinExistence type="inferred from homology"/>
<accession>A0A134AL83</accession>
<evidence type="ECO:0000256" key="4">
    <source>
        <dbReference type="ARBA" id="ARBA00022475"/>
    </source>
</evidence>
<dbReference type="InterPro" id="IPR000515">
    <property type="entry name" value="MetI-like"/>
</dbReference>
<feature type="transmembrane region" description="Helical" evidence="8">
    <location>
        <begin position="154"/>
        <end position="173"/>
    </location>
</feature>
<dbReference type="EMBL" id="LSDG01000002">
    <property type="protein sequence ID" value="KXB68467.1"/>
    <property type="molecule type" value="Genomic_DNA"/>
</dbReference>
<feature type="transmembrane region" description="Helical" evidence="8">
    <location>
        <begin position="86"/>
        <end position="109"/>
    </location>
</feature>
<dbReference type="GO" id="GO:0048473">
    <property type="term" value="P:D-methionine transmembrane transport"/>
    <property type="evidence" value="ECO:0007669"/>
    <property type="project" value="TreeGrafter"/>
</dbReference>
<dbReference type="PANTHER" id="PTHR30450:SF1">
    <property type="entry name" value="D-METHIONINE TRANSPORT SYSTEM PERMEASE PROTEIN METI-RELATED"/>
    <property type="match status" value="1"/>
</dbReference>
<keyword evidence="5 8" id="KW-0812">Transmembrane</keyword>
<evidence type="ECO:0000256" key="5">
    <source>
        <dbReference type="ARBA" id="ARBA00022692"/>
    </source>
</evidence>
<sequence>MGFFENVIASKQDFVVETGATLYMVVVTSIIAGIIGMIVGLLLTLTKEGGLWENQKVYWFLDKVVNIFRSIPFIILLALISPFTRHLIGTTIGNTAAIVPLVVGSAPFYARQIENALAEVDPGIIEAAESMGDSPMHIVYGVYLKEGLPSILRASALTIISLIGLTAMAGAVGAGGLGNLAITRGYNRFQNDIIVVSTVLILILVFITQAVFDLWVKKVQH</sequence>
<comment type="subcellular location">
    <subcellularLocation>
        <location evidence="1 8">Cell membrane</location>
        <topology evidence="1 8">Multi-pass membrane protein</topology>
    </subcellularLocation>
</comment>
<evidence type="ECO:0000259" key="9">
    <source>
        <dbReference type="PROSITE" id="PS50928"/>
    </source>
</evidence>
<keyword evidence="4" id="KW-1003">Cell membrane</keyword>
<protein>
    <submittedName>
        <fullName evidence="10">Putative D-methionine transport system permease protein MetI</fullName>
    </submittedName>
</protein>
<dbReference type="FunFam" id="1.10.3720.10:FF:000002">
    <property type="entry name" value="D-methionine ABC transporter permease MetI"/>
    <property type="match status" value="1"/>
</dbReference>
<comment type="similarity">
    <text evidence="2">Belongs to the binding-protein-dependent transport system permease family. CysTW subfamily.</text>
</comment>
<evidence type="ECO:0000256" key="2">
    <source>
        <dbReference type="ARBA" id="ARBA00007069"/>
    </source>
</evidence>
<evidence type="ECO:0000313" key="11">
    <source>
        <dbReference type="Proteomes" id="UP000070442"/>
    </source>
</evidence>
<dbReference type="Gene3D" id="1.10.3720.10">
    <property type="entry name" value="MetI-like"/>
    <property type="match status" value="1"/>
</dbReference>